<proteinExistence type="predicted"/>
<dbReference type="KEGG" id="cyn:Cyan7425_2854"/>
<dbReference type="OrthoDB" id="9808360at2"/>
<dbReference type="InterPro" id="IPR036390">
    <property type="entry name" value="WH_DNA-bd_sf"/>
</dbReference>
<dbReference type="GO" id="GO:0003700">
    <property type="term" value="F:DNA-binding transcription factor activity"/>
    <property type="evidence" value="ECO:0007669"/>
    <property type="project" value="TreeGrafter"/>
</dbReference>
<dbReference type="InterPro" id="IPR030489">
    <property type="entry name" value="TR_Rrf2-type_CS"/>
</dbReference>
<dbReference type="Gene3D" id="1.10.10.10">
    <property type="entry name" value="Winged helix-like DNA-binding domain superfamily/Winged helix DNA-binding domain"/>
    <property type="match status" value="1"/>
</dbReference>
<protein>
    <submittedName>
        <fullName evidence="1">Transcriptional regulator, BadM/Rrf2 family</fullName>
    </submittedName>
</protein>
<dbReference type="EMBL" id="CP001344">
    <property type="protein sequence ID" value="ACL45197.1"/>
    <property type="molecule type" value="Genomic_DNA"/>
</dbReference>
<dbReference type="PANTHER" id="PTHR33221">
    <property type="entry name" value="WINGED HELIX-TURN-HELIX TRANSCRIPTIONAL REGULATOR, RRF2 FAMILY"/>
    <property type="match status" value="1"/>
</dbReference>
<accession>B8HKW5</accession>
<reference evidence="1" key="1">
    <citation type="submission" date="2009-01" db="EMBL/GenBank/DDBJ databases">
        <title>Complete sequence of chromosome Cyanothece sp. PCC 7425.</title>
        <authorList>
            <consortium name="US DOE Joint Genome Institute"/>
            <person name="Lucas S."/>
            <person name="Copeland A."/>
            <person name="Lapidus A."/>
            <person name="Glavina del Rio T."/>
            <person name="Dalin E."/>
            <person name="Tice H."/>
            <person name="Bruce D."/>
            <person name="Goodwin L."/>
            <person name="Pitluck S."/>
            <person name="Sims D."/>
            <person name="Meineke L."/>
            <person name="Brettin T."/>
            <person name="Detter J.C."/>
            <person name="Han C."/>
            <person name="Larimer F."/>
            <person name="Land M."/>
            <person name="Hauser L."/>
            <person name="Kyrpides N."/>
            <person name="Ovchinnikova G."/>
            <person name="Liberton M."/>
            <person name="Stoeckel J."/>
            <person name="Banerjee A."/>
            <person name="Singh A."/>
            <person name="Page L."/>
            <person name="Sato H."/>
            <person name="Zhao L."/>
            <person name="Sherman L."/>
            <person name="Pakrasi H."/>
            <person name="Richardson P."/>
        </authorList>
    </citation>
    <scope>NUCLEOTIDE SEQUENCE</scope>
    <source>
        <strain evidence="1">PCC 7425</strain>
    </source>
</reference>
<dbReference type="PROSITE" id="PS51197">
    <property type="entry name" value="HTH_RRF2_2"/>
    <property type="match status" value="1"/>
</dbReference>
<dbReference type="InterPro" id="IPR036388">
    <property type="entry name" value="WH-like_DNA-bd_sf"/>
</dbReference>
<dbReference type="HOGENOM" id="CLU_107144_0_1_3"/>
<dbReference type="PANTHER" id="PTHR33221:SF15">
    <property type="entry name" value="HTH-TYPE TRANSCRIPTIONAL REGULATOR YWGB-RELATED"/>
    <property type="match status" value="1"/>
</dbReference>
<name>B8HKW5_CYAP4</name>
<organism evidence="1">
    <name type="scientific">Cyanothece sp. (strain PCC 7425 / ATCC 29141)</name>
    <dbReference type="NCBI Taxonomy" id="395961"/>
    <lineage>
        <taxon>Bacteria</taxon>
        <taxon>Bacillati</taxon>
        <taxon>Cyanobacteriota</taxon>
        <taxon>Cyanophyceae</taxon>
        <taxon>Gomontiellales</taxon>
        <taxon>Cyanothecaceae</taxon>
        <taxon>Cyanothece</taxon>
    </lineage>
</organism>
<gene>
    <name evidence="1" type="ordered locus">Cyan7425_2854</name>
</gene>
<dbReference type="SUPFAM" id="SSF46785">
    <property type="entry name" value="Winged helix' DNA-binding domain"/>
    <property type="match status" value="1"/>
</dbReference>
<dbReference type="GO" id="GO:0005829">
    <property type="term" value="C:cytosol"/>
    <property type="evidence" value="ECO:0007669"/>
    <property type="project" value="TreeGrafter"/>
</dbReference>
<dbReference type="Pfam" id="PF02082">
    <property type="entry name" value="Rrf2"/>
    <property type="match status" value="1"/>
</dbReference>
<dbReference type="NCBIfam" id="TIGR00738">
    <property type="entry name" value="rrf2_super"/>
    <property type="match status" value="1"/>
</dbReference>
<dbReference type="eggNOG" id="COG1959">
    <property type="taxonomic scope" value="Bacteria"/>
</dbReference>
<evidence type="ECO:0000313" key="1">
    <source>
        <dbReference type="EMBL" id="ACL45197.1"/>
    </source>
</evidence>
<dbReference type="STRING" id="395961.Cyan7425_2854"/>
<dbReference type="PROSITE" id="PS01332">
    <property type="entry name" value="HTH_RRF2_1"/>
    <property type="match status" value="1"/>
</dbReference>
<sequence length="147" mass="16511">MAMELPIRVHYGLLALLELSLHATSRQPLKANAIAARQEIASRYLEQILSMLRQAGIVASYRGAAGGYTLARDPSEITVWDVFSCLEGETINKQPAPDGPPNLTKEILQEIWQQSTTAAQNVLQQITLQDLLIRRKEYKQDSPMFYI</sequence>
<dbReference type="InterPro" id="IPR000944">
    <property type="entry name" value="Tscrpt_reg_Rrf2"/>
</dbReference>
<dbReference type="AlphaFoldDB" id="B8HKW5"/>